<accession>A0AAJ6ZTD5</accession>
<dbReference type="GeneID" id="106126002"/>
<feature type="compositionally biased region" description="Polar residues" evidence="1">
    <location>
        <begin position="279"/>
        <end position="290"/>
    </location>
</feature>
<gene>
    <name evidence="2" type="primary">LOC106126002</name>
</gene>
<dbReference type="AlphaFoldDB" id="A0AAJ6ZTD5"/>
<feature type="compositionally biased region" description="Basic and acidic residues" evidence="1">
    <location>
        <begin position="486"/>
        <end position="510"/>
    </location>
</feature>
<evidence type="ECO:0000313" key="2">
    <source>
        <dbReference type="RefSeq" id="XP_013178880.1"/>
    </source>
</evidence>
<organism evidence="2">
    <name type="scientific">Papilio xuthus</name>
    <name type="common">Asian swallowtail butterfly</name>
    <dbReference type="NCBI Taxonomy" id="66420"/>
    <lineage>
        <taxon>Eukaryota</taxon>
        <taxon>Metazoa</taxon>
        <taxon>Ecdysozoa</taxon>
        <taxon>Arthropoda</taxon>
        <taxon>Hexapoda</taxon>
        <taxon>Insecta</taxon>
        <taxon>Pterygota</taxon>
        <taxon>Neoptera</taxon>
        <taxon>Endopterygota</taxon>
        <taxon>Lepidoptera</taxon>
        <taxon>Glossata</taxon>
        <taxon>Ditrysia</taxon>
        <taxon>Papilionoidea</taxon>
        <taxon>Papilionidae</taxon>
        <taxon>Papilioninae</taxon>
        <taxon>Papilio</taxon>
    </lineage>
</organism>
<dbReference type="KEGG" id="pxu:106126002"/>
<protein>
    <submittedName>
        <fullName evidence="2">Uncharacterized protein LOC106126002 isoform X1</fullName>
    </submittedName>
</protein>
<reference evidence="2" key="1">
    <citation type="submission" date="2025-08" db="UniProtKB">
        <authorList>
            <consortium name="RefSeq"/>
        </authorList>
    </citation>
    <scope>IDENTIFICATION</scope>
</reference>
<name>A0AAJ6ZTD5_PAPXU</name>
<feature type="region of interest" description="Disordered" evidence="1">
    <location>
        <begin position="432"/>
        <end position="529"/>
    </location>
</feature>
<proteinExistence type="predicted"/>
<dbReference type="RefSeq" id="XP_013178880.1">
    <property type="nucleotide sequence ID" value="XM_013323426.1"/>
</dbReference>
<sequence length="1036" mass="118242">MSYDLTVTKPQVLVEPVFETKEETLYVRREKDLKYHTEEFEQDFNLNLNQDESGVVIHEITTSDEEIENSINMENRNEAMDVSLGFNLKSQIQDASQDVYESSILVKRRSKGYDSNQESAALTIFRKEDFDEDIENYDEGNLNINMTSGYSRKEYAGDTEIISQTSDFESQSLREDVISKKSVGKRISKTNAQSLNIERKKEAHQEITDISNTNLDIKAAKYQIETIEGSFETSLKASLTTQENTSLNIQEYDSTIKNKSKLTSLKTNIKRDEIVASQNAEINKSSTDESPTTPPTPLTDEYIFRLVAPLPKSRGTTPVPEPSPVINRDENTVKNLVPNIESVKIERVVYNPPLPTPPTSPVPAYTKPGLNGGMKRLPRYFKPGLRGGSDRPPIPKEEIIEVRKNLSNLTSDINETLKNIEKYKKIVETLKQQKAEGESSIIMEDETDKQTKPEEVEDTKDAEEKETSQQTTIEKSINELQPEEIAGTKDANEKVTLEQTKTEKPIHEQPIKSTTQQNSETNNSGEINLNNNKTINVDIKHDFANKIEEVRIKGYDIKEVTTFEEIEKEYENTGIVELAPDTAGEESIEKEFNIIKEDLESEQPKAMIKIKIDEEIEQNEDKLDVTSDEEQKAVDDEVARVTGLNADRKISEEISPVETSPSEADTIKEAHIISLTRVLSSHMLREGLSPDCQKMKDKFENKNLPDVKIKDDDKSWTTFLQKSSNLQTQKLEHFKDLQNKFEKQDFNSSPVPWQERAFAGTIDATYIKELTPGDGPQFFLAIPTESKDDGVLKSTASSIPVADQLSQMRDQLEKLEPVPDDIKETLENVMEKLHLINQKKEETLHTKEVKYQKVLEPKVTKAVEVNKKEEPQIIKEETKEAKVVKMAETKGELLVKDKKPFEQQMQKPMAYINRPQQKFGWMKPEPRPIKLFGGRRWRRPGEEYTEEQIAETILANSELIQGKTMGINFMKYEKPPIPLDHLQNSEVYKMIHNTEQTAQKPVELLRTVIAEADYRERCRSLSPCPPESSVEYKSTF</sequence>
<dbReference type="Proteomes" id="UP000694872">
    <property type="component" value="Unplaced"/>
</dbReference>
<feature type="region of interest" description="Disordered" evidence="1">
    <location>
        <begin position="279"/>
        <end position="300"/>
    </location>
</feature>
<evidence type="ECO:0000256" key="1">
    <source>
        <dbReference type="SAM" id="MobiDB-lite"/>
    </source>
</evidence>
<feature type="compositionally biased region" description="Polar residues" evidence="1">
    <location>
        <begin position="468"/>
        <end position="479"/>
    </location>
</feature>
<feature type="compositionally biased region" description="Polar residues" evidence="1">
    <location>
        <begin position="511"/>
        <end position="529"/>
    </location>
</feature>